<keyword evidence="8" id="KW-0540">Nuclease</keyword>
<evidence type="ECO:0000256" key="4">
    <source>
        <dbReference type="HAMAP-Rule" id="MF_00149"/>
    </source>
</evidence>
<dbReference type="Gene3D" id="3.30.565.10">
    <property type="entry name" value="Histidine kinase-like ATPase, C-terminal domain"/>
    <property type="match status" value="1"/>
</dbReference>
<feature type="region of interest" description="Disordered" evidence="5">
    <location>
        <begin position="402"/>
        <end position="440"/>
    </location>
</feature>
<feature type="compositionally biased region" description="Basic and acidic residues" evidence="5">
    <location>
        <begin position="419"/>
        <end position="428"/>
    </location>
</feature>
<protein>
    <recommendedName>
        <fullName evidence="4">DNA mismatch repair protein MutL</fullName>
    </recommendedName>
</protein>
<gene>
    <name evidence="4 8" type="primary">mutL</name>
    <name evidence="8" type="ORF">IAC57_00975</name>
</gene>
<keyword evidence="8" id="KW-0255">Endonuclease</keyword>
<feature type="region of interest" description="Disordered" evidence="5">
    <location>
        <begin position="353"/>
        <end position="386"/>
    </location>
</feature>
<feature type="domain" description="MutL C-terminal dimerisation" evidence="6">
    <location>
        <begin position="508"/>
        <end position="650"/>
    </location>
</feature>
<dbReference type="PANTHER" id="PTHR10073:SF12">
    <property type="entry name" value="DNA MISMATCH REPAIR PROTEIN MLH1"/>
    <property type="match status" value="1"/>
</dbReference>
<dbReference type="FunFam" id="3.30.565.10:FF:000003">
    <property type="entry name" value="DNA mismatch repair endonuclease MutL"/>
    <property type="match status" value="1"/>
</dbReference>
<dbReference type="Pfam" id="PF13589">
    <property type="entry name" value="HATPase_c_3"/>
    <property type="match status" value="1"/>
</dbReference>
<dbReference type="Gene3D" id="3.30.1370.100">
    <property type="entry name" value="MutL, C-terminal domain, regulatory subdomain"/>
    <property type="match status" value="1"/>
</dbReference>
<dbReference type="CDD" id="cd16926">
    <property type="entry name" value="HATPase_MutL-MLH-PMS-like"/>
    <property type="match status" value="1"/>
</dbReference>
<dbReference type="GO" id="GO:0140664">
    <property type="term" value="F:ATP-dependent DNA damage sensor activity"/>
    <property type="evidence" value="ECO:0007669"/>
    <property type="project" value="InterPro"/>
</dbReference>
<dbReference type="InterPro" id="IPR020667">
    <property type="entry name" value="DNA_mismatch_repair_MutL"/>
</dbReference>
<dbReference type="PANTHER" id="PTHR10073">
    <property type="entry name" value="DNA MISMATCH REPAIR PROTEIN MLH, PMS, MUTL"/>
    <property type="match status" value="1"/>
</dbReference>
<dbReference type="GO" id="GO:0004519">
    <property type="term" value="F:endonuclease activity"/>
    <property type="evidence" value="ECO:0007669"/>
    <property type="project" value="UniProtKB-KW"/>
</dbReference>
<dbReference type="GO" id="GO:0016887">
    <property type="term" value="F:ATP hydrolysis activity"/>
    <property type="evidence" value="ECO:0007669"/>
    <property type="project" value="InterPro"/>
</dbReference>
<dbReference type="GO" id="GO:0032300">
    <property type="term" value="C:mismatch repair complex"/>
    <property type="evidence" value="ECO:0007669"/>
    <property type="project" value="InterPro"/>
</dbReference>
<evidence type="ECO:0000256" key="2">
    <source>
        <dbReference type="ARBA" id="ARBA00022763"/>
    </source>
</evidence>
<dbReference type="SMART" id="SM01340">
    <property type="entry name" value="DNA_mis_repair"/>
    <property type="match status" value="1"/>
</dbReference>
<dbReference type="InterPro" id="IPR013507">
    <property type="entry name" value="DNA_mismatch_S5_2-like"/>
</dbReference>
<dbReference type="Proteomes" id="UP000824081">
    <property type="component" value="Unassembled WGS sequence"/>
</dbReference>
<evidence type="ECO:0000256" key="5">
    <source>
        <dbReference type="SAM" id="MobiDB-lite"/>
    </source>
</evidence>
<reference evidence="8" key="1">
    <citation type="submission" date="2020-10" db="EMBL/GenBank/DDBJ databases">
        <authorList>
            <person name="Gilroy R."/>
        </authorList>
    </citation>
    <scope>NUCLEOTIDE SEQUENCE</scope>
    <source>
        <strain evidence="8">11687</strain>
    </source>
</reference>
<keyword evidence="2 4" id="KW-0227">DNA damage</keyword>
<proteinExistence type="inferred from homology"/>
<dbReference type="InterPro" id="IPR036890">
    <property type="entry name" value="HATPase_C_sf"/>
</dbReference>
<dbReference type="GO" id="GO:0006298">
    <property type="term" value="P:mismatch repair"/>
    <property type="evidence" value="ECO:0007669"/>
    <property type="project" value="UniProtKB-UniRule"/>
</dbReference>
<accession>A0A9D1ME89</accession>
<dbReference type="InterPro" id="IPR020568">
    <property type="entry name" value="Ribosomal_Su5_D2-typ_SF"/>
</dbReference>
<dbReference type="Pfam" id="PF08676">
    <property type="entry name" value="MutL_C"/>
    <property type="match status" value="1"/>
</dbReference>
<dbReference type="InterPro" id="IPR014790">
    <property type="entry name" value="MutL_C"/>
</dbReference>
<dbReference type="InterPro" id="IPR042120">
    <property type="entry name" value="MutL_C_dimsub"/>
</dbReference>
<keyword evidence="8" id="KW-0378">Hydrolase</keyword>
<evidence type="ECO:0000256" key="3">
    <source>
        <dbReference type="ARBA" id="ARBA00023204"/>
    </source>
</evidence>
<dbReference type="CDD" id="cd00782">
    <property type="entry name" value="MutL_Trans"/>
    <property type="match status" value="1"/>
</dbReference>
<evidence type="ECO:0000256" key="1">
    <source>
        <dbReference type="ARBA" id="ARBA00006082"/>
    </source>
</evidence>
<evidence type="ECO:0000313" key="8">
    <source>
        <dbReference type="EMBL" id="HIU58651.1"/>
    </source>
</evidence>
<dbReference type="InterPro" id="IPR038973">
    <property type="entry name" value="MutL/Mlh/Pms-like"/>
</dbReference>
<dbReference type="InterPro" id="IPR014721">
    <property type="entry name" value="Ribsml_uS5_D2-typ_fold_subgr"/>
</dbReference>
<comment type="similarity">
    <text evidence="1 4">Belongs to the DNA mismatch repair MutL/HexB family.</text>
</comment>
<feature type="domain" description="DNA mismatch repair protein S5" evidence="7">
    <location>
        <begin position="207"/>
        <end position="325"/>
    </location>
</feature>
<dbReference type="Pfam" id="PF01119">
    <property type="entry name" value="DNA_mis_repair"/>
    <property type="match status" value="1"/>
</dbReference>
<comment type="function">
    <text evidence="4">This protein is involved in the repair of mismatches in DNA. It is required for dam-dependent methyl-directed DNA mismatch repair. May act as a 'molecular matchmaker', a protein that promotes the formation of a stable complex between two or more DNA-binding proteins in an ATP-dependent manner without itself being part of a final effector complex.</text>
</comment>
<evidence type="ECO:0000313" key="9">
    <source>
        <dbReference type="Proteomes" id="UP000824081"/>
    </source>
</evidence>
<dbReference type="GO" id="GO:0030983">
    <property type="term" value="F:mismatched DNA binding"/>
    <property type="evidence" value="ECO:0007669"/>
    <property type="project" value="InterPro"/>
</dbReference>
<dbReference type="SUPFAM" id="SSF118116">
    <property type="entry name" value="DNA mismatch repair protein MutL"/>
    <property type="match status" value="1"/>
</dbReference>
<dbReference type="Gene3D" id="3.30.1540.20">
    <property type="entry name" value="MutL, C-terminal domain, dimerisation subdomain"/>
    <property type="match status" value="1"/>
</dbReference>
<evidence type="ECO:0000259" key="6">
    <source>
        <dbReference type="SMART" id="SM00853"/>
    </source>
</evidence>
<reference evidence="8" key="2">
    <citation type="journal article" date="2021" name="PeerJ">
        <title>Extensive microbial diversity within the chicken gut microbiome revealed by metagenomics and culture.</title>
        <authorList>
            <person name="Gilroy R."/>
            <person name="Ravi A."/>
            <person name="Getino M."/>
            <person name="Pursley I."/>
            <person name="Horton D.L."/>
            <person name="Alikhan N.F."/>
            <person name="Baker D."/>
            <person name="Gharbi K."/>
            <person name="Hall N."/>
            <person name="Watson M."/>
            <person name="Adriaenssens E.M."/>
            <person name="Foster-Nyarko E."/>
            <person name="Jarju S."/>
            <person name="Secka A."/>
            <person name="Antonio M."/>
            <person name="Oren A."/>
            <person name="Chaudhuri R.R."/>
            <person name="La Ragione R."/>
            <person name="Hildebrand F."/>
            <person name="Pallen M.J."/>
        </authorList>
    </citation>
    <scope>NUCLEOTIDE SEQUENCE</scope>
    <source>
        <strain evidence="8">11687</strain>
    </source>
</reference>
<dbReference type="GO" id="GO:0005524">
    <property type="term" value="F:ATP binding"/>
    <property type="evidence" value="ECO:0007669"/>
    <property type="project" value="InterPro"/>
</dbReference>
<dbReference type="Gene3D" id="3.30.230.10">
    <property type="match status" value="1"/>
</dbReference>
<dbReference type="EMBL" id="DVMZ01000027">
    <property type="protein sequence ID" value="HIU58651.1"/>
    <property type="molecule type" value="Genomic_DNA"/>
</dbReference>
<dbReference type="InterPro" id="IPR042121">
    <property type="entry name" value="MutL_C_regsub"/>
</dbReference>
<evidence type="ECO:0000259" key="7">
    <source>
        <dbReference type="SMART" id="SM01340"/>
    </source>
</evidence>
<name>A0A9D1ME89_9FIRM</name>
<sequence>MSKINILPAQVYNRIAAGEVVDRPYSVVKELVENSIDAGATEIEISVEGGGKQLIRVTDNGGGILREDLQAAFLPHATSKIAKADDLEHILTLGFRGEAVASISAVSKMTITSKVPEKNCYRLCSDGGKLGEIEEAAGDDGTDVRVEMLFFNTPVRLKFLKSEKSEETDITNFVSRFILSRPDIAFRYYVNGKKVLQSFGGGEEEAIVDVYGASILKDCYKISAEKHGVKIRGYIGNQNFSKPNKTYQSVFLNGRYIVNSTISAAVSNAYASYLMKRQYPFYVLYIDVPAEVVDVNVHPNKADVRFIDNQVIYGCIYSVISSVLDGNPKALDYLASGSVPSVQSVAEPDFSAGLSSGKAAPVREVPDVQPVSRANTERPAVSAPVRDGRAKGFTSALYEEAKREIEKATPRPTASGKELPFETEERKNPPAVPKNGEKEKKSLRNTYSDLFFEKNVLEVNAPSAVPSGTSSGESSVVPTDPFLENKKFLEERDKKAAQSRVDVSSCSYVGKLFNTYLLYEQGDCFYIIDQHAAHERLIFDRLKEQMRHRNVMQQPMLLPYVLNLNAFESAFIRENLENIRDMGFDIEEFGENSFKVSAVPLDLQSIDLGVFFNEILGDVSGYRAIKLEDILKDKLATAACKAAVKGGMDLTRGEVDELFRLMDGNIGLKCPHGRPVVVRMTKTELEKMFKRIV</sequence>
<dbReference type="SMART" id="SM00853">
    <property type="entry name" value="MutL_C"/>
    <property type="match status" value="1"/>
</dbReference>
<organism evidence="8 9">
    <name type="scientific">Candidatus Scatosoma pullistercoris</name>
    <dbReference type="NCBI Taxonomy" id="2840934"/>
    <lineage>
        <taxon>Bacteria</taxon>
        <taxon>Bacillati</taxon>
        <taxon>Bacillota</taxon>
        <taxon>Clostridia</taxon>
        <taxon>Candidatus Scatosoma</taxon>
    </lineage>
</organism>
<dbReference type="AlphaFoldDB" id="A0A9D1ME89"/>
<dbReference type="SUPFAM" id="SSF54211">
    <property type="entry name" value="Ribosomal protein S5 domain 2-like"/>
    <property type="match status" value="1"/>
</dbReference>
<comment type="caution">
    <text evidence="8">The sequence shown here is derived from an EMBL/GenBank/DDBJ whole genome shotgun (WGS) entry which is preliminary data.</text>
</comment>
<dbReference type="NCBIfam" id="TIGR00585">
    <property type="entry name" value="mutl"/>
    <property type="match status" value="1"/>
</dbReference>
<dbReference type="SUPFAM" id="SSF55874">
    <property type="entry name" value="ATPase domain of HSP90 chaperone/DNA topoisomerase II/histidine kinase"/>
    <property type="match status" value="1"/>
</dbReference>
<keyword evidence="3 4" id="KW-0234">DNA repair</keyword>
<dbReference type="InterPro" id="IPR037198">
    <property type="entry name" value="MutL_C_sf"/>
</dbReference>
<dbReference type="InterPro" id="IPR002099">
    <property type="entry name" value="MutL/Mlh/PMS"/>
</dbReference>
<dbReference type="HAMAP" id="MF_00149">
    <property type="entry name" value="DNA_mis_repair"/>
    <property type="match status" value="1"/>
</dbReference>